<dbReference type="PROSITE" id="PS51257">
    <property type="entry name" value="PROKAR_LIPOPROTEIN"/>
    <property type="match status" value="1"/>
</dbReference>
<dbReference type="EMBL" id="DWYR01000021">
    <property type="protein sequence ID" value="HJA99295.1"/>
    <property type="molecule type" value="Genomic_DNA"/>
</dbReference>
<dbReference type="Proteomes" id="UP000824259">
    <property type="component" value="Unassembled WGS sequence"/>
</dbReference>
<sequence>MKSIQNILSVFIWSTTLFLMGCNNDDNYSLIGPTTDIVFDSATANGSDQERTTSLTLTFDQEIEGLSLSDIFLTTGQTGTIASGITPQGGGIYDLTVRRIYNIGEIAVTVAKEGYLFTPPLQWVTVYGSTIPVQWEELTGNGSSDEPTTMLTLTFNGDIAEELSAEEITFKKGDGTDTDEDQGTGSTTIAEKGELTYRGNGTFDLSLLNVTEEGDLNVGIEKYGYEFTPASKTVHLYPWTKIEWSSLSANGSETETTTKLSFIFSANIDGLTSEDITIDAGKTGAVKGELKQLITGVYELPLDSITQSGAISVSIFKTGYAINPEEKDVDIFYAETDTDEEVVE</sequence>
<gene>
    <name evidence="1" type="ORF">H9779_06850</name>
</gene>
<dbReference type="AlphaFoldDB" id="A0A9D2L4T9"/>
<proteinExistence type="predicted"/>
<reference evidence="1" key="1">
    <citation type="journal article" date="2021" name="PeerJ">
        <title>Extensive microbial diversity within the chicken gut microbiome revealed by metagenomics and culture.</title>
        <authorList>
            <person name="Gilroy R."/>
            <person name="Ravi A."/>
            <person name="Getino M."/>
            <person name="Pursley I."/>
            <person name="Horton D.L."/>
            <person name="Alikhan N.F."/>
            <person name="Baker D."/>
            <person name="Gharbi K."/>
            <person name="Hall N."/>
            <person name="Watson M."/>
            <person name="Adriaenssens E.M."/>
            <person name="Foster-Nyarko E."/>
            <person name="Jarju S."/>
            <person name="Secka A."/>
            <person name="Antonio M."/>
            <person name="Oren A."/>
            <person name="Chaudhuri R.R."/>
            <person name="La Ragione R."/>
            <person name="Hildebrand F."/>
            <person name="Pallen M.J."/>
        </authorList>
    </citation>
    <scope>NUCLEOTIDE SEQUENCE</scope>
    <source>
        <strain evidence="1">CHK169-11906</strain>
    </source>
</reference>
<name>A0A9D2L4T9_9BACT</name>
<evidence type="ECO:0000313" key="2">
    <source>
        <dbReference type="Proteomes" id="UP000824259"/>
    </source>
</evidence>
<reference evidence="1" key="2">
    <citation type="submission" date="2021-04" db="EMBL/GenBank/DDBJ databases">
        <authorList>
            <person name="Gilroy R."/>
        </authorList>
    </citation>
    <scope>NUCLEOTIDE SEQUENCE</scope>
    <source>
        <strain evidence="1">CHK169-11906</strain>
    </source>
</reference>
<evidence type="ECO:0000313" key="1">
    <source>
        <dbReference type="EMBL" id="HJA99295.1"/>
    </source>
</evidence>
<protein>
    <submittedName>
        <fullName evidence="1">Uncharacterized protein</fullName>
    </submittedName>
</protein>
<accession>A0A9D2L4T9</accession>
<comment type="caution">
    <text evidence="1">The sequence shown here is derived from an EMBL/GenBank/DDBJ whole genome shotgun (WGS) entry which is preliminary data.</text>
</comment>
<organism evidence="1 2">
    <name type="scientific">Candidatus Alistipes avicola</name>
    <dbReference type="NCBI Taxonomy" id="2838432"/>
    <lineage>
        <taxon>Bacteria</taxon>
        <taxon>Pseudomonadati</taxon>
        <taxon>Bacteroidota</taxon>
        <taxon>Bacteroidia</taxon>
        <taxon>Bacteroidales</taxon>
        <taxon>Rikenellaceae</taxon>
        <taxon>Alistipes</taxon>
    </lineage>
</organism>